<dbReference type="Ensembl" id="ENSVURT00010009655.1">
    <property type="protein sequence ID" value="ENSVURP00010008506.1"/>
    <property type="gene ID" value="ENSVURG00010006608.1"/>
</dbReference>
<dbReference type="Proteomes" id="UP000314987">
    <property type="component" value="Unassembled WGS sequence"/>
</dbReference>
<dbReference type="InterPro" id="IPR052069">
    <property type="entry name" value="Ca-reg_mRNA-binding_domain"/>
</dbReference>
<accession>A0A4X2KEM4</accession>
<dbReference type="InterPro" id="IPR012340">
    <property type="entry name" value="NA-bd_OB-fold"/>
</dbReference>
<dbReference type="STRING" id="29139.ENSVURP00010008506"/>
<organism evidence="1 2">
    <name type="scientific">Vombatus ursinus</name>
    <name type="common">Common wombat</name>
    <dbReference type="NCBI Taxonomy" id="29139"/>
    <lineage>
        <taxon>Eukaryota</taxon>
        <taxon>Metazoa</taxon>
        <taxon>Chordata</taxon>
        <taxon>Craniata</taxon>
        <taxon>Vertebrata</taxon>
        <taxon>Euteleostomi</taxon>
        <taxon>Mammalia</taxon>
        <taxon>Metatheria</taxon>
        <taxon>Diprotodontia</taxon>
        <taxon>Vombatidae</taxon>
        <taxon>Vombatus</taxon>
    </lineage>
</organism>
<dbReference type="SUPFAM" id="SSF50249">
    <property type="entry name" value="Nucleic acid-binding proteins"/>
    <property type="match status" value="1"/>
</dbReference>
<dbReference type="Gene3D" id="2.40.50.140">
    <property type="entry name" value="Nucleic acid-binding proteins"/>
    <property type="match status" value="1"/>
</dbReference>
<reference evidence="2" key="1">
    <citation type="submission" date="2018-12" db="EMBL/GenBank/DDBJ databases">
        <authorList>
            <person name="Yazar S."/>
        </authorList>
    </citation>
    <scope>NUCLEOTIDE SEQUENCE [LARGE SCALE GENOMIC DNA]</scope>
</reference>
<dbReference type="GO" id="GO:0003730">
    <property type="term" value="F:mRNA 3'-UTR binding"/>
    <property type="evidence" value="ECO:0007669"/>
    <property type="project" value="TreeGrafter"/>
</dbReference>
<reference evidence="1" key="3">
    <citation type="submission" date="2025-09" db="UniProtKB">
        <authorList>
            <consortium name="Ensembl"/>
        </authorList>
    </citation>
    <scope>IDENTIFICATION</scope>
</reference>
<dbReference type="AlphaFoldDB" id="A0A4X2KEM4"/>
<sequence>MSVKPPQPPKTCPHSASLHLPWEGDHSPPLMRRYLFSSPLSTQWTKASSATVQASEGPIYKGVCKCFCCSKGYSFITPVDGSPDIFLHIFYLCVNFSQRVGREWELNVASPEERSGGPGARKQG</sequence>
<dbReference type="GO" id="GO:0043488">
    <property type="term" value="P:regulation of mRNA stability"/>
    <property type="evidence" value="ECO:0007669"/>
    <property type="project" value="TreeGrafter"/>
</dbReference>
<dbReference type="GO" id="GO:0005737">
    <property type="term" value="C:cytoplasm"/>
    <property type="evidence" value="ECO:0007669"/>
    <property type="project" value="TreeGrafter"/>
</dbReference>
<reference evidence="1" key="2">
    <citation type="submission" date="2025-08" db="UniProtKB">
        <authorList>
            <consortium name="Ensembl"/>
        </authorList>
    </citation>
    <scope>IDENTIFICATION</scope>
</reference>
<keyword evidence="2" id="KW-1185">Reference proteome</keyword>
<evidence type="ECO:0000313" key="2">
    <source>
        <dbReference type="Proteomes" id="UP000314987"/>
    </source>
</evidence>
<dbReference type="PANTHER" id="PTHR12962">
    <property type="entry name" value="CALCIUM-REGULATED HEAT STABLE PROTEIN CRHSP-24-RELATED"/>
    <property type="match status" value="1"/>
</dbReference>
<evidence type="ECO:0000313" key="1">
    <source>
        <dbReference type="Ensembl" id="ENSVURP00010008506.1"/>
    </source>
</evidence>
<proteinExistence type="predicted"/>
<dbReference type="GeneTree" id="ENSGT00390000000022"/>
<protein>
    <submittedName>
        <fullName evidence="1">Uncharacterized protein</fullName>
    </submittedName>
</protein>
<name>A0A4X2KEM4_VOMUR</name>
<dbReference type="PANTHER" id="PTHR12962:SF3">
    <property type="entry name" value="CALCIUM-REGULATED HEAT-STABLE PROTEIN 1"/>
    <property type="match status" value="1"/>
</dbReference>